<dbReference type="Proteomes" id="UP000018680">
    <property type="component" value="Chromosome"/>
</dbReference>
<dbReference type="Pfam" id="PF00309">
    <property type="entry name" value="Sigma54_AID"/>
    <property type="match status" value="1"/>
</dbReference>
<keyword evidence="5" id="KW-0805">Transcription regulation</keyword>
<evidence type="ECO:0000256" key="4">
    <source>
        <dbReference type="ARBA" id="ARBA00022695"/>
    </source>
</evidence>
<dbReference type="PANTHER" id="PTHR32248:SF4">
    <property type="entry name" value="RNA POLYMERASE SIGMA-54 FACTOR"/>
    <property type="match status" value="1"/>
</dbReference>
<name>V5WLC1_9SPIO</name>
<dbReference type="Pfam" id="PF04552">
    <property type="entry name" value="Sigma54_DBD"/>
    <property type="match status" value="1"/>
</dbReference>
<gene>
    <name evidence="12" type="ORF">L21SP2_3297</name>
</gene>
<dbReference type="EMBL" id="CP006939">
    <property type="protein sequence ID" value="AHC16637.1"/>
    <property type="molecule type" value="Genomic_DNA"/>
</dbReference>
<feature type="region of interest" description="Disordered" evidence="9">
    <location>
        <begin position="42"/>
        <end position="67"/>
    </location>
</feature>
<dbReference type="Gene3D" id="1.10.10.60">
    <property type="entry name" value="Homeodomain-like"/>
    <property type="match status" value="1"/>
</dbReference>
<keyword evidence="3" id="KW-0808">Transferase</keyword>
<dbReference type="eggNOG" id="COG1508">
    <property type="taxonomic scope" value="Bacteria"/>
</dbReference>
<keyword evidence="2" id="KW-0240">DNA-directed RNA polymerase</keyword>
<evidence type="ECO:0000256" key="5">
    <source>
        <dbReference type="ARBA" id="ARBA00023015"/>
    </source>
</evidence>
<dbReference type="Gene3D" id="1.10.10.1330">
    <property type="entry name" value="RNA polymerase sigma-54 factor, core-binding domain"/>
    <property type="match status" value="1"/>
</dbReference>
<dbReference type="GO" id="GO:0003677">
    <property type="term" value="F:DNA binding"/>
    <property type="evidence" value="ECO:0007669"/>
    <property type="project" value="UniProtKB-KW"/>
</dbReference>
<protein>
    <submittedName>
        <fullName evidence="12">RNA polymerase sigma-54 factor RpoN</fullName>
    </submittedName>
</protein>
<sequence length="440" mass="50128">MLQSIQIMALPLQDLKARIDQELDENPALEVLEDRETISLDSMPEKNSEVESYFENSSDPGFSSSYDQAAADSKQSFMENALSKPESLREHLIWQLRLQPIPEEFFQIGELLIRNLDENGFHLEDPELLVSQDQHPAMKEMISIIQRFDPPGCCSADYIESLKIQASLVVDVPEAIYPLIEKHLQALDRGKYRDIARAEKIPEEEVLHCLEILKSLTPFPGREYSSAEPTYVIPDVAVTRENGEFRIMVNEEEIPVLGLNSFFDQVFQESGNNDQPGHAEAKSFVTSKIRDARWFINSIQQRHDTLKKVALAIVEYQRDFFIHGPKSIVPLTLKNVAEDIGVHEATVSRLTRGKYMQTDFGIFELKYFFTNAVTGTRKGGGSYGKEAVKAIMKEILEAEADRHLSDQKISDLLEKRGIKIARRTVAKYRKELDISSSYNR</sequence>
<dbReference type="AlphaFoldDB" id="V5WLC1"/>
<dbReference type="PROSITE" id="PS50044">
    <property type="entry name" value="SIGMA54_3"/>
    <property type="match status" value="1"/>
</dbReference>
<dbReference type="InterPro" id="IPR007046">
    <property type="entry name" value="RNA_pol_sigma_54_core-bd"/>
</dbReference>
<keyword evidence="4" id="KW-0548">Nucleotidyltransferase</keyword>
<dbReference type="STRING" id="1307761.L21SP2_3297"/>
<reference evidence="12 13" key="1">
    <citation type="journal article" date="2015" name="Stand. Genomic Sci.">
        <title>Complete genome sequence and description of Salinispira pacifica gen. nov., sp. nov., a novel spirochaete isolated form a hypersaline microbial mat.</title>
        <authorList>
            <person name="Ben Hania W."/>
            <person name="Joseph M."/>
            <person name="Schumann P."/>
            <person name="Bunk B."/>
            <person name="Fiebig A."/>
            <person name="Sproer C."/>
            <person name="Klenk H.P."/>
            <person name="Fardeau M.L."/>
            <person name="Spring S."/>
        </authorList>
    </citation>
    <scope>NUCLEOTIDE SEQUENCE [LARGE SCALE GENOMIC DNA]</scope>
    <source>
        <strain evidence="12 13">L21-RPul-D2</strain>
    </source>
</reference>
<dbReference type="PATRIC" id="fig|1307761.3.peg.3286"/>
<evidence type="ECO:0000256" key="8">
    <source>
        <dbReference type="ARBA" id="ARBA00023163"/>
    </source>
</evidence>
<keyword evidence="6" id="KW-0731">Sigma factor</keyword>
<feature type="domain" description="RNA polymerase sigma factor 54 DNA-binding" evidence="10">
    <location>
        <begin position="283"/>
        <end position="440"/>
    </location>
</feature>
<dbReference type="InterPro" id="IPR007634">
    <property type="entry name" value="RNA_pol_sigma_54_DNA-bd"/>
</dbReference>
<dbReference type="GO" id="GO:0016779">
    <property type="term" value="F:nucleotidyltransferase activity"/>
    <property type="evidence" value="ECO:0007669"/>
    <property type="project" value="UniProtKB-KW"/>
</dbReference>
<dbReference type="PRINTS" id="PR00045">
    <property type="entry name" value="SIGMA54FCT"/>
</dbReference>
<evidence type="ECO:0000313" key="13">
    <source>
        <dbReference type="Proteomes" id="UP000018680"/>
    </source>
</evidence>
<evidence type="ECO:0000256" key="2">
    <source>
        <dbReference type="ARBA" id="ARBA00022478"/>
    </source>
</evidence>
<dbReference type="InterPro" id="IPR038709">
    <property type="entry name" value="RpoN_core-bd_sf"/>
</dbReference>
<dbReference type="InterPro" id="IPR000394">
    <property type="entry name" value="RNA_pol_sigma_54"/>
</dbReference>
<comment type="similarity">
    <text evidence="1">Belongs to the sigma-54 factor family.</text>
</comment>
<dbReference type="KEGG" id="slr:L21SP2_3297"/>
<evidence type="ECO:0000259" key="10">
    <source>
        <dbReference type="Pfam" id="PF04552"/>
    </source>
</evidence>
<dbReference type="GO" id="GO:0006352">
    <property type="term" value="P:DNA-templated transcription initiation"/>
    <property type="evidence" value="ECO:0007669"/>
    <property type="project" value="InterPro"/>
</dbReference>
<evidence type="ECO:0000313" key="12">
    <source>
        <dbReference type="EMBL" id="AHC16637.1"/>
    </source>
</evidence>
<dbReference type="PROSITE" id="PS00718">
    <property type="entry name" value="SIGMA54_2"/>
    <property type="match status" value="1"/>
</dbReference>
<dbReference type="PIRSF" id="PIRSF000774">
    <property type="entry name" value="RpoN"/>
    <property type="match status" value="1"/>
</dbReference>
<evidence type="ECO:0000256" key="1">
    <source>
        <dbReference type="ARBA" id="ARBA00008798"/>
    </source>
</evidence>
<dbReference type="Pfam" id="PF04963">
    <property type="entry name" value="Sigma54_CBD"/>
    <property type="match status" value="1"/>
</dbReference>
<keyword evidence="13" id="KW-1185">Reference proteome</keyword>
<evidence type="ECO:0000256" key="3">
    <source>
        <dbReference type="ARBA" id="ARBA00022679"/>
    </source>
</evidence>
<dbReference type="GO" id="GO:0001216">
    <property type="term" value="F:DNA-binding transcription activator activity"/>
    <property type="evidence" value="ECO:0007669"/>
    <property type="project" value="InterPro"/>
</dbReference>
<feature type="domain" description="RNA polymerase sigma factor 54 core-binding" evidence="11">
    <location>
        <begin position="78"/>
        <end position="261"/>
    </location>
</feature>
<evidence type="ECO:0000256" key="7">
    <source>
        <dbReference type="ARBA" id="ARBA00023125"/>
    </source>
</evidence>
<evidence type="ECO:0000259" key="11">
    <source>
        <dbReference type="Pfam" id="PF04963"/>
    </source>
</evidence>
<keyword evidence="8" id="KW-0804">Transcription</keyword>
<proteinExistence type="inferred from homology"/>
<dbReference type="NCBIfam" id="TIGR02395">
    <property type="entry name" value="rpoN_sigma"/>
    <property type="match status" value="1"/>
</dbReference>
<feature type="compositionally biased region" description="Polar residues" evidence="9">
    <location>
        <begin position="54"/>
        <end position="67"/>
    </location>
</feature>
<dbReference type="HOGENOM" id="CLU_020569_1_1_12"/>
<evidence type="ECO:0000256" key="6">
    <source>
        <dbReference type="ARBA" id="ARBA00023082"/>
    </source>
</evidence>
<dbReference type="GO" id="GO:0016987">
    <property type="term" value="F:sigma factor activity"/>
    <property type="evidence" value="ECO:0007669"/>
    <property type="project" value="UniProtKB-KW"/>
</dbReference>
<accession>V5WLC1</accession>
<keyword evidence="7" id="KW-0238">DNA-binding</keyword>
<evidence type="ECO:0000256" key="9">
    <source>
        <dbReference type="SAM" id="MobiDB-lite"/>
    </source>
</evidence>
<dbReference type="GO" id="GO:0000428">
    <property type="term" value="C:DNA-directed RNA polymerase complex"/>
    <property type="evidence" value="ECO:0007669"/>
    <property type="project" value="UniProtKB-KW"/>
</dbReference>
<organism evidence="12 13">
    <name type="scientific">Salinispira pacifica</name>
    <dbReference type="NCBI Taxonomy" id="1307761"/>
    <lineage>
        <taxon>Bacteria</taxon>
        <taxon>Pseudomonadati</taxon>
        <taxon>Spirochaetota</taxon>
        <taxon>Spirochaetia</taxon>
        <taxon>Spirochaetales</taxon>
        <taxon>Spirochaetaceae</taxon>
        <taxon>Salinispira</taxon>
    </lineage>
</organism>
<dbReference type="PANTHER" id="PTHR32248">
    <property type="entry name" value="RNA POLYMERASE SIGMA-54 FACTOR"/>
    <property type="match status" value="1"/>
</dbReference>